<reference evidence="2 3" key="1">
    <citation type="journal article" date="2019" name="Int. J. Syst. Evol. Microbiol.">
        <title>The Global Catalogue of Microorganisms (GCM) 10K type strain sequencing project: providing services to taxonomists for standard genome sequencing and annotation.</title>
        <authorList>
            <consortium name="The Broad Institute Genomics Platform"/>
            <consortium name="The Broad Institute Genome Sequencing Center for Infectious Disease"/>
            <person name="Wu L."/>
            <person name="Ma J."/>
        </authorList>
    </citation>
    <scope>NUCLEOTIDE SEQUENCE [LARGE SCALE GENOMIC DNA]</scope>
    <source>
        <strain evidence="2 3">JCM 6486</strain>
    </source>
</reference>
<keyword evidence="1" id="KW-1133">Transmembrane helix</keyword>
<feature type="transmembrane region" description="Helical" evidence="1">
    <location>
        <begin position="42"/>
        <end position="64"/>
    </location>
</feature>
<feature type="transmembrane region" description="Helical" evidence="1">
    <location>
        <begin position="133"/>
        <end position="155"/>
    </location>
</feature>
<feature type="transmembrane region" description="Helical" evidence="1">
    <location>
        <begin position="102"/>
        <end position="127"/>
    </location>
</feature>
<keyword evidence="3" id="KW-1185">Reference proteome</keyword>
<feature type="transmembrane region" description="Helical" evidence="1">
    <location>
        <begin position="12"/>
        <end position="30"/>
    </location>
</feature>
<feature type="transmembrane region" description="Helical" evidence="1">
    <location>
        <begin position="70"/>
        <end position="90"/>
    </location>
</feature>
<keyword evidence="1" id="KW-0472">Membrane</keyword>
<organism evidence="2 3">
    <name type="scientific">Paraclostridium tenue</name>
    <dbReference type="NCBI Taxonomy" id="1737"/>
    <lineage>
        <taxon>Bacteria</taxon>
        <taxon>Bacillati</taxon>
        <taxon>Bacillota</taxon>
        <taxon>Clostridia</taxon>
        <taxon>Peptostreptococcales</taxon>
        <taxon>Peptostreptococcaceae</taxon>
        <taxon>Paraclostridium</taxon>
    </lineage>
</organism>
<evidence type="ECO:0000313" key="2">
    <source>
        <dbReference type="EMBL" id="GAA0863702.1"/>
    </source>
</evidence>
<feature type="transmembrane region" description="Helical" evidence="1">
    <location>
        <begin position="162"/>
        <end position="181"/>
    </location>
</feature>
<protein>
    <submittedName>
        <fullName evidence="2">Membrane protein</fullName>
    </submittedName>
</protein>
<accession>A0ABN1M3M9</accession>
<dbReference type="Proteomes" id="UP001400965">
    <property type="component" value="Unassembled WGS sequence"/>
</dbReference>
<proteinExistence type="predicted"/>
<dbReference type="RefSeq" id="WP_346044324.1">
    <property type="nucleotide sequence ID" value="NZ_BAAACP010000007.1"/>
</dbReference>
<dbReference type="EMBL" id="BAAACP010000007">
    <property type="protein sequence ID" value="GAA0863702.1"/>
    <property type="molecule type" value="Genomic_DNA"/>
</dbReference>
<name>A0ABN1M3M9_9FIRM</name>
<sequence>MKKNLSTINLTLISLGIALNVIGAFIALNLRLPIYLDSIGTIFIACTLGPKYAIITGVCGSMVSGITFDIYSFFFMPVQISTGLIAGLMYKKGFLNGLKTPLGVLAFSIPTSILSAIIAAFVFGGVTSSGSSYVVQILSTLGINKVLSVFLTQVFTDYIDKLIAVLLVNSAVLSIPSNFIYKLKTNKN</sequence>
<gene>
    <name evidence="2" type="ORF">GCM10008917_14250</name>
</gene>
<comment type="caution">
    <text evidence="2">The sequence shown here is derived from an EMBL/GenBank/DDBJ whole genome shotgun (WGS) entry which is preliminary data.</text>
</comment>
<evidence type="ECO:0000313" key="3">
    <source>
        <dbReference type="Proteomes" id="UP001400965"/>
    </source>
</evidence>
<keyword evidence="1" id="KW-0812">Transmembrane</keyword>
<evidence type="ECO:0000256" key="1">
    <source>
        <dbReference type="SAM" id="Phobius"/>
    </source>
</evidence>
<dbReference type="Gene3D" id="1.10.1760.20">
    <property type="match status" value="1"/>
</dbReference>